<feature type="signal peptide" evidence="1">
    <location>
        <begin position="1"/>
        <end position="22"/>
    </location>
</feature>
<dbReference type="SUPFAM" id="SSF69304">
    <property type="entry name" value="Tricorn protease N-terminal domain"/>
    <property type="match status" value="1"/>
</dbReference>
<dbReference type="AlphaFoldDB" id="A0A917C0W7"/>
<comment type="caution">
    <text evidence="4">The sequence shown here is derived from an EMBL/GenBank/DDBJ whole genome shotgun (WGS) entry which is preliminary data.</text>
</comment>
<dbReference type="InterPro" id="IPR036582">
    <property type="entry name" value="Mao_N_sf"/>
</dbReference>
<accession>A0A917C0W7</accession>
<dbReference type="PANTHER" id="PTHR32256">
    <property type="match status" value="1"/>
</dbReference>
<gene>
    <name evidence="4" type="ORF">GCM10010912_09530</name>
</gene>
<dbReference type="InterPro" id="IPR053369">
    <property type="entry name" value="SrfA-induced_signal"/>
</dbReference>
<proteinExistence type="predicted"/>
<name>A0A917C0W7_9BACL</name>
<dbReference type="Pfam" id="PF07833">
    <property type="entry name" value="Cu_amine_oxidN1"/>
    <property type="match status" value="1"/>
</dbReference>
<dbReference type="Proteomes" id="UP000637643">
    <property type="component" value="Unassembled WGS sequence"/>
</dbReference>
<reference evidence="4" key="2">
    <citation type="submission" date="2020-09" db="EMBL/GenBank/DDBJ databases">
        <authorList>
            <person name="Sun Q."/>
            <person name="Zhou Y."/>
        </authorList>
    </citation>
    <scope>NUCLEOTIDE SEQUENCE</scope>
    <source>
        <strain evidence="4">CGMCC 1.16134</strain>
    </source>
</reference>
<evidence type="ECO:0000313" key="4">
    <source>
        <dbReference type="EMBL" id="GGF66634.1"/>
    </source>
</evidence>
<evidence type="ECO:0000259" key="3">
    <source>
        <dbReference type="Pfam" id="PF16472"/>
    </source>
</evidence>
<dbReference type="Gene3D" id="2.120.10.30">
    <property type="entry name" value="TolB, C-terminal domain"/>
    <property type="match status" value="1"/>
</dbReference>
<protein>
    <recommendedName>
        <fullName evidence="6">DUF5050 domain-containing protein</fullName>
    </recommendedName>
</protein>
<dbReference type="InterPro" id="IPR032485">
    <property type="entry name" value="LRP1-like_beta_prop"/>
</dbReference>
<dbReference type="SUPFAM" id="SSF55383">
    <property type="entry name" value="Copper amine oxidase, domain N"/>
    <property type="match status" value="1"/>
</dbReference>
<feature type="chain" id="PRO_5039454362" description="DUF5050 domain-containing protein" evidence="1">
    <location>
        <begin position="23"/>
        <end position="481"/>
    </location>
</feature>
<dbReference type="PANTHER" id="PTHR32256:SF17">
    <property type="entry name" value="EGF-LIKE DOMAIN-CONTAINING PROTEIN"/>
    <property type="match status" value="1"/>
</dbReference>
<dbReference type="EMBL" id="BMKR01000003">
    <property type="protein sequence ID" value="GGF66634.1"/>
    <property type="molecule type" value="Genomic_DNA"/>
</dbReference>
<dbReference type="RefSeq" id="WP_189022444.1">
    <property type="nucleotide sequence ID" value="NZ_BMKR01000003.1"/>
</dbReference>
<dbReference type="Pfam" id="PF16472">
    <property type="entry name" value="DUF5050"/>
    <property type="match status" value="1"/>
</dbReference>
<feature type="domain" description="Prolow-density lipoprotein receptor-related protein 1-like beta-propeller" evidence="3">
    <location>
        <begin position="178"/>
        <end position="447"/>
    </location>
</feature>
<reference evidence="4" key="1">
    <citation type="journal article" date="2014" name="Int. J. Syst. Evol. Microbiol.">
        <title>Complete genome sequence of Corynebacterium casei LMG S-19264T (=DSM 44701T), isolated from a smear-ripened cheese.</title>
        <authorList>
            <consortium name="US DOE Joint Genome Institute (JGI-PGF)"/>
            <person name="Walter F."/>
            <person name="Albersmeier A."/>
            <person name="Kalinowski J."/>
            <person name="Ruckert C."/>
        </authorList>
    </citation>
    <scope>NUCLEOTIDE SEQUENCE</scope>
    <source>
        <strain evidence="4">CGMCC 1.16134</strain>
    </source>
</reference>
<evidence type="ECO:0008006" key="6">
    <source>
        <dbReference type="Google" id="ProtNLM"/>
    </source>
</evidence>
<evidence type="ECO:0000256" key="1">
    <source>
        <dbReference type="SAM" id="SignalP"/>
    </source>
</evidence>
<evidence type="ECO:0000259" key="2">
    <source>
        <dbReference type="Pfam" id="PF07833"/>
    </source>
</evidence>
<sequence length="481" mass="54790">MKKMLAAVLCCTLLLLCIPAWGAAADLPLRVVVNGDKVSFPEKAAEAFREADGTVYVTTDFLQKYLSVTVTQTEDTYIIKDTTRTVKLIAGESYYEMNGKRQELTAPSIKRPPYLFVPLQTFWQAFGQKYEWDAAVETSYLTFEKATESEAPAVPKTPEPSVAPADAAKWDSKYAEANGNMANWGNAASDGKYHYYVKAENNNTDTLFRYDTQTRKTKKLLNTKSIYNLMFVDDWIYYLGTTNYRNDAYDIYKIKKDGTNKSKVTNMTNLTRFMYIDNGWIYFSYWNKDNNLYKMKLNGTSLTRLSSQPGVSRINIWGDWVFFEGERQLFKVNKDGKNEKLISPAERYFITAGGKIYLGGFDGDLSKVSTDGTSFEQSFLVAEDAYGMPDITAVNMRGEYIYYYEKDDNRIIRVNRNGTGKSSFVTLLTDYSVNTINIAGNWMYYDAVLANGPGGRITQRNLYRIELKSGNKPELIYSIRV</sequence>
<feature type="domain" description="Copper amine oxidase-like N-terminal" evidence="2">
    <location>
        <begin position="33"/>
        <end position="139"/>
    </location>
</feature>
<organism evidence="4 5">
    <name type="scientific">Paenibacillus albidus</name>
    <dbReference type="NCBI Taxonomy" id="2041023"/>
    <lineage>
        <taxon>Bacteria</taxon>
        <taxon>Bacillati</taxon>
        <taxon>Bacillota</taxon>
        <taxon>Bacilli</taxon>
        <taxon>Bacillales</taxon>
        <taxon>Paenibacillaceae</taxon>
        <taxon>Paenibacillus</taxon>
    </lineage>
</organism>
<keyword evidence="5" id="KW-1185">Reference proteome</keyword>
<dbReference type="InterPro" id="IPR011042">
    <property type="entry name" value="6-blade_b-propeller_TolB-like"/>
</dbReference>
<keyword evidence="1" id="KW-0732">Signal</keyword>
<dbReference type="InterPro" id="IPR012854">
    <property type="entry name" value="Cu_amine_oxidase-like_N"/>
</dbReference>
<evidence type="ECO:0000313" key="5">
    <source>
        <dbReference type="Proteomes" id="UP000637643"/>
    </source>
</evidence>